<reference evidence="1 2" key="1">
    <citation type="submission" date="2020-08" db="EMBL/GenBank/DDBJ databases">
        <authorList>
            <person name="Koutsovoulos G."/>
            <person name="Danchin GJ E."/>
        </authorList>
    </citation>
    <scope>NUCLEOTIDE SEQUENCE [LARGE SCALE GENOMIC DNA]</scope>
</reference>
<dbReference type="EMBL" id="CAJEWN010001063">
    <property type="protein sequence ID" value="CAD2193861.1"/>
    <property type="molecule type" value="Genomic_DNA"/>
</dbReference>
<accession>A0A6V7X3D3</accession>
<name>A0A6V7X3D3_MELEN</name>
<proteinExistence type="predicted"/>
<evidence type="ECO:0000313" key="1">
    <source>
        <dbReference type="EMBL" id="CAD2193861.1"/>
    </source>
</evidence>
<gene>
    <name evidence="1" type="ORF">MENT_LOCUS46838</name>
</gene>
<evidence type="ECO:0000313" key="2">
    <source>
        <dbReference type="Proteomes" id="UP000580250"/>
    </source>
</evidence>
<protein>
    <submittedName>
        <fullName evidence="1">Uncharacterized protein</fullName>
    </submittedName>
</protein>
<dbReference type="AlphaFoldDB" id="A0A6V7X3D3"/>
<sequence>MSRGHYFCIKRFKNFKFYSLSKNHLNLKIFMAPIPFTQFAANILNCDLEDVYGRLYFSRLDRNTVANEARKVENNNGNIYCSTNEFSCPRGVITGLAEWILVDDNKNLAVYPEQIPPQWWSELVKRNRMNTQNFFYDEEVSKTIDMGPGIELENPLRGVLEFYPLEGLEIEEYIEEEVPDMDRLNINIENNNNNIQNNYGSQTSARATMEVEEKLVVTMEANSDLHCSSSGSEVSTVEVKVKAKLFRGPLLGIFFLCLVVGTWTPAMAAPNSNTPTTPLGDSNLDTEDPEAFEELCDAFLGTHNSSVPQGEAQENATNTSQMYSIFDQLMDNWATRNQHLPTTSTTTTRPIQFVPQTTTTTQQNPAITQQQQRQHVGGPIRARRQPRQNSNQGCFICHASDHFAKYCPVKQPCSSNTLMQRTTNPPSNTHNQDTQTAMRSVATQLTRMSQQWTNIPAISAFLLQMAQFILLALDAPRRH</sequence>
<organism evidence="1 2">
    <name type="scientific">Meloidogyne enterolobii</name>
    <name type="common">Root-knot nematode worm</name>
    <name type="synonym">Meloidogyne mayaguensis</name>
    <dbReference type="NCBI Taxonomy" id="390850"/>
    <lineage>
        <taxon>Eukaryota</taxon>
        <taxon>Metazoa</taxon>
        <taxon>Ecdysozoa</taxon>
        <taxon>Nematoda</taxon>
        <taxon>Chromadorea</taxon>
        <taxon>Rhabditida</taxon>
        <taxon>Tylenchina</taxon>
        <taxon>Tylenchomorpha</taxon>
        <taxon>Tylenchoidea</taxon>
        <taxon>Meloidogynidae</taxon>
        <taxon>Meloidogyninae</taxon>
        <taxon>Meloidogyne</taxon>
    </lineage>
</organism>
<comment type="caution">
    <text evidence="1">The sequence shown here is derived from an EMBL/GenBank/DDBJ whole genome shotgun (WGS) entry which is preliminary data.</text>
</comment>
<dbReference type="Proteomes" id="UP000580250">
    <property type="component" value="Unassembled WGS sequence"/>
</dbReference>